<comment type="caution">
    <text evidence="13">The sequence shown here is derived from an EMBL/GenBank/DDBJ whole genome shotgun (WGS) entry which is preliminary data.</text>
</comment>
<evidence type="ECO:0000256" key="9">
    <source>
        <dbReference type="SAM" id="MobiDB-lite"/>
    </source>
</evidence>
<dbReference type="InterPro" id="IPR027417">
    <property type="entry name" value="P-loop_NTPase"/>
</dbReference>
<accession>A0A8H7UUR3</accession>
<feature type="transmembrane region" description="Helical" evidence="10">
    <location>
        <begin position="454"/>
        <end position="473"/>
    </location>
</feature>
<dbReference type="GO" id="GO:0000329">
    <property type="term" value="C:fungal-type vacuole membrane"/>
    <property type="evidence" value="ECO:0007669"/>
    <property type="project" value="TreeGrafter"/>
</dbReference>
<dbReference type="SUPFAM" id="SSF52540">
    <property type="entry name" value="P-loop containing nucleoside triphosphate hydrolases"/>
    <property type="match status" value="2"/>
</dbReference>
<evidence type="ECO:0000256" key="3">
    <source>
        <dbReference type="ARBA" id="ARBA00022692"/>
    </source>
</evidence>
<gene>
    <name evidence="13" type="ORF">INT46_001655</name>
</gene>
<evidence type="ECO:0000256" key="2">
    <source>
        <dbReference type="ARBA" id="ARBA00022448"/>
    </source>
</evidence>
<feature type="transmembrane region" description="Helical" evidence="10">
    <location>
        <begin position="88"/>
        <end position="106"/>
    </location>
</feature>
<organism evidence="13 14">
    <name type="scientific">Mucor plumbeus</name>
    <dbReference type="NCBI Taxonomy" id="97098"/>
    <lineage>
        <taxon>Eukaryota</taxon>
        <taxon>Fungi</taxon>
        <taxon>Fungi incertae sedis</taxon>
        <taxon>Mucoromycota</taxon>
        <taxon>Mucoromycotina</taxon>
        <taxon>Mucoromycetes</taxon>
        <taxon>Mucorales</taxon>
        <taxon>Mucorineae</taxon>
        <taxon>Mucoraceae</taxon>
        <taxon>Mucor</taxon>
    </lineage>
</organism>
<feature type="transmembrane region" description="Helical" evidence="10">
    <location>
        <begin position="118"/>
        <end position="137"/>
    </location>
</feature>
<evidence type="ECO:0000256" key="1">
    <source>
        <dbReference type="ARBA" id="ARBA00004141"/>
    </source>
</evidence>
<dbReference type="InterPro" id="IPR011527">
    <property type="entry name" value="ABC1_TM_dom"/>
</dbReference>
<evidence type="ECO:0000259" key="12">
    <source>
        <dbReference type="PROSITE" id="PS50929"/>
    </source>
</evidence>
<dbReference type="GO" id="GO:0140359">
    <property type="term" value="F:ABC-type transporter activity"/>
    <property type="evidence" value="ECO:0007669"/>
    <property type="project" value="InterPro"/>
</dbReference>
<feature type="transmembrane region" description="Helical" evidence="10">
    <location>
        <begin position="1191"/>
        <end position="1208"/>
    </location>
</feature>
<dbReference type="Pfam" id="PF00005">
    <property type="entry name" value="ABC_tran"/>
    <property type="match status" value="2"/>
</dbReference>
<dbReference type="CDD" id="cd03250">
    <property type="entry name" value="ABCC_MRP_domain1"/>
    <property type="match status" value="1"/>
</dbReference>
<evidence type="ECO:0000313" key="13">
    <source>
        <dbReference type="EMBL" id="KAG2199341.1"/>
    </source>
</evidence>
<proteinExistence type="predicted"/>
<keyword evidence="14" id="KW-1185">Reference proteome</keyword>
<feature type="transmembrane region" description="Helical" evidence="10">
    <location>
        <begin position="532"/>
        <end position="557"/>
    </location>
</feature>
<dbReference type="PANTHER" id="PTHR24223:SF353">
    <property type="entry name" value="ABC TRANSPORTER ATP-BINDING PROTEIN_PERMEASE VMR1-RELATED"/>
    <property type="match status" value="1"/>
</dbReference>
<dbReference type="OrthoDB" id="6500128at2759"/>
<dbReference type="Pfam" id="PF00664">
    <property type="entry name" value="ABC_membrane"/>
    <property type="match status" value="2"/>
</dbReference>
<dbReference type="GO" id="GO:0005524">
    <property type="term" value="F:ATP binding"/>
    <property type="evidence" value="ECO:0007669"/>
    <property type="project" value="UniProtKB-KW"/>
</dbReference>
<dbReference type="InterPro" id="IPR036640">
    <property type="entry name" value="ABC1_TM_sf"/>
</dbReference>
<evidence type="ECO:0000256" key="5">
    <source>
        <dbReference type="ARBA" id="ARBA00022741"/>
    </source>
</evidence>
<evidence type="ECO:0008006" key="15">
    <source>
        <dbReference type="Google" id="ProtNLM"/>
    </source>
</evidence>
<feature type="transmembrane region" description="Helical" evidence="10">
    <location>
        <begin position="310"/>
        <end position="327"/>
    </location>
</feature>
<feature type="transmembrane region" description="Helical" evidence="10">
    <location>
        <begin position="270"/>
        <end position="290"/>
    </location>
</feature>
<feature type="domain" description="ABC transporter" evidence="11">
    <location>
        <begin position="1367"/>
        <end position="1629"/>
    </location>
</feature>
<dbReference type="SMART" id="SM00382">
    <property type="entry name" value="AAA"/>
    <property type="match status" value="2"/>
</dbReference>
<keyword evidence="2" id="KW-0813">Transport</keyword>
<feature type="transmembrane region" description="Helical" evidence="10">
    <location>
        <begin position="1088"/>
        <end position="1110"/>
    </location>
</feature>
<feature type="region of interest" description="Disordered" evidence="9">
    <location>
        <begin position="655"/>
        <end position="686"/>
    </location>
</feature>
<evidence type="ECO:0000256" key="8">
    <source>
        <dbReference type="ARBA" id="ARBA00023136"/>
    </source>
</evidence>
<protein>
    <recommendedName>
        <fullName evidence="15">P-loop containing nucleoside triphosphate hydrolase protein</fullName>
    </recommendedName>
</protein>
<feature type="domain" description="ABC transmembrane type-1" evidence="12">
    <location>
        <begin position="1055"/>
        <end position="1330"/>
    </location>
</feature>
<dbReference type="CDD" id="cd18604">
    <property type="entry name" value="ABC_6TM_VMR1_D2_like"/>
    <property type="match status" value="1"/>
</dbReference>
<dbReference type="PANTHER" id="PTHR24223">
    <property type="entry name" value="ATP-BINDING CASSETTE SUB-FAMILY C"/>
    <property type="match status" value="1"/>
</dbReference>
<dbReference type="InterPro" id="IPR050173">
    <property type="entry name" value="ABC_transporter_C-like"/>
</dbReference>
<dbReference type="SUPFAM" id="SSF90123">
    <property type="entry name" value="ABC transporter transmembrane region"/>
    <property type="match status" value="2"/>
</dbReference>
<dbReference type="Gene3D" id="1.20.1560.10">
    <property type="entry name" value="ABC transporter type 1, transmembrane domain"/>
    <property type="match status" value="2"/>
</dbReference>
<dbReference type="PROSITE" id="PS00211">
    <property type="entry name" value="ABC_TRANSPORTER_1"/>
    <property type="match status" value="2"/>
</dbReference>
<feature type="transmembrane region" description="Helical" evidence="10">
    <location>
        <begin position="1273"/>
        <end position="1296"/>
    </location>
</feature>
<keyword evidence="4" id="KW-0677">Repeat</keyword>
<sequence>EQHETISNVKRIAYAISPILITGSSILFLTYKRYGLKYATSPEIESITASIQKRRVALMLFTSIQTANWLYQFIQYSLGSSHHDLDNSLSLVSLFITWLTLLVLTFTSPGLNHYKDRAYNYIFTFVFCYLLLDSIYRLLSTDNVQNLDTFYTTISFILFVIAGTTPQPCHPRDLQAASYENLEIKDGAIYRNNLKLSPEATASIFSWSSFQWMNPLVVFGFRNVVTRENIYAMTFQHLSRTAYDDFVDTAKFTARTKVLGRIYKANKATIWYQFIFSMAACFVAYLSPFFQQKFLEYIELYKDRSPIQTAYLYVFGLFLVGIVKLLCNSVQLWMGRRWNIRTLIMLDSEIFSKTLKRKDMSGKLSKAAETAEKEVDGKKKDDKKTKKDDKEAKKEEKKEEDEEESFSNVGKITNLMSVDADKLSDIPSYIFMLYTAPVDVAISIFYLYNLLGNAALIGLVVMLLCFPVTGFLTKKMSASYTALTTAKDRRNDLVNELLQGIRMIKYFAWEDNWKEKVFEARRDEIKKLIKTIIIDVLVNLIFLTVPVLVTASSFIWYTKVAGNELTASVAFVSITLFEMLRGPLIFIPETINTLTEAYVSLNRISNYLEESEVEENINKNPIECPENVNPQIVLARVGFEQSVFQWHIEKNAETKASPPPVITPVSDEEQQQQQQPISSSSTSSTLNAAAARLSRPTFQLNVPRFNFPTGKLSLVCGPTGSGKSSFLNALLGEMDILSGRVYLPSKVVLASGNVSKIDPTFSDLYIDKVAYVAQQPFLRHASIRDNILFGLPFDAARYKKTLYQCALIKDLTILPDGDRTEIGEKGISLSGGQKQRVSLARAVYSNAKTVLLDDCLSAVDAHTSKHIYRKCFMGDLLLGRTVILVTHQVRLCLPGASFFVKIENGNVLGCDSVENLKANGQLQSLLGAEKQGKEEEEEEEEQVEDLIDSDNVDADVDLDNKTEAAKLVKEETSEEGQVKLKVYVKYLAACGGWGFWIALLGAYIFARFLTFGENWWLRIWAASYETHPPADATFSALASTASNPQYLLVNNKAPVIQGVFDTLGAAVQKQNIFRAWVFEEKTPVNVDYYIGIYVAICATYIVFDACRNMLIYWGSIRGARTLFDSLLDRIIHAPMRFFDTTPVGRILNRFGKDVSTIDMQIARSASFLIECVTGVIASTVVISIITPQFFVVAIAISCLYFIIGLFYLRISRELKRLNSVSRSPIYSHFTESLVGVTTIRAYGVEEQFMRTVYEKIDAFVAPFYFLWMSNRWLYCRIEFTGAFVTFFTGIFLILNIDHIDAGMAGISLFYARSFLENIYWFIRQYTTVEMNLNSVERVQEYLELEQEPPATIDGHKPPAAWPTTASIEVKDLVIRYAPELDPVLHGISFSTRAHEKVGIVGRTGSGKSTMALSFFRFLEASNGSISIDGIDISTIGLQDLRSQITIIPQDAVLFSGTIRSNIDPFEEHSDEAVWESLERAHLSKASDRLRKLHGSGAATPKSATSAQTLDDEQRISAITSLNQQVSDGGNNFSQGQRQLLCLARALLKNSKLIIMDEATASVDFDTDTKIQTTIREEFTNSTLLCIAHRLRTVIDYDRILVLDQGRVAEYDTPYNLIVKNSGTGIFKSMCEKSGELEVLLKMATESHLSKEHDEDEHRPDNHATIY</sequence>
<dbReference type="InterPro" id="IPR003593">
    <property type="entry name" value="AAA+_ATPase"/>
</dbReference>
<evidence type="ECO:0000256" key="6">
    <source>
        <dbReference type="ARBA" id="ARBA00022840"/>
    </source>
</evidence>
<evidence type="ECO:0000313" key="14">
    <source>
        <dbReference type="Proteomes" id="UP000650833"/>
    </source>
</evidence>
<keyword evidence="3 10" id="KW-0812">Transmembrane</keyword>
<feature type="transmembrane region" description="Helical" evidence="10">
    <location>
        <begin position="986"/>
        <end position="1006"/>
    </location>
</feature>
<feature type="transmembrane region" description="Helical" evidence="10">
    <location>
        <begin position="569"/>
        <end position="587"/>
    </location>
</feature>
<dbReference type="FunFam" id="3.40.50.300:FF:000565">
    <property type="entry name" value="ABC bile acid transporter"/>
    <property type="match status" value="1"/>
</dbReference>
<dbReference type="PROSITE" id="PS50929">
    <property type="entry name" value="ABC_TM1F"/>
    <property type="match status" value="2"/>
</dbReference>
<comment type="subcellular location">
    <subcellularLocation>
        <location evidence="1">Membrane</location>
        <topology evidence="1">Multi-pass membrane protein</topology>
    </subcellularLocation>
</comment>
<feature type="transmembrane region" description="Helical" evidence="10">
    <location>
        <begin position="429"/>
        <end position="448"/>
    </location>
</feature>
<evidence type="ECO:0000259" key="11">
    <source>
        <dbReference type="PROSITE" id="PS50893"/>
    </source>
</evidence>
<keyword evidence="7 10" id="KW-1133">Transmembrane helix</keyword>
<dbReference type="EMBL" id="JAEPRC010000354">
    <property type="protein sequence ID" value="KAG2199341.1"/>
    <property type="molecule type" value="Genomic_DNA"/>
</dbReference>
<evidence type="ECO:0000256" key="4">
    <source>
        <dbReference type="ARBA" id="ARBA00022737"/>
    </source>
</evidence>
<feature type="region of interest" description="Disordered" evidence="9">
    <location>
        <begin position="1647"/>
        <end position="1666"/>
    </location>
</feature>
<name>A0A8H7UUR3_9FUNG</name>
<reference evidence="13" key="1">
    <citation type="submission" date="2020-12" db="EMBL/GenBank/DDBJ databases">
        <title>Metabolic potential, ecology and presence of endohyphal bacteria is reflected in genomic diversity of Mucoromycotina.</title>
        <authorList>
            <person name="Muszewska A."/>
            <person name="Okrasinska A."/>
            <person name="Steczkiewicz K."/>
            <person name="Drgas O."/>
            <person name="Orlowska M."/>
            <person name="Perlinska-Lenart U."/>
            <person name="Aleksandrzak-Piekarczyk T."/>
            <person name="Szatraj K."/>
            <person name="Zielenkiewicz U."/>
            <person name="Pilsyk S."/>
            <person name="Malc E."/>
            <person name="Mieczkowski P."/>
            <person name="Kruszewska J.S."/>
            <person name="Biernat P."/>
            <person name="Pawlowska J."/>
        </authorList>
    </citation>
    <scope>NUCLEOTIDE SEQUENCE</scope>
    <source>
        <strain evidence="13">CBS 226.32</strain>
    </source>
</reference>
<keyword evidence="6" id="KW-0067">ATP-binding</keyword>
<evidence type="ECO:0000256" key="10">
    <source>
        <dbReference type="SAM" id="Phobius"/>
    </source>
</evidence>
<feature type="region of interest" description="Disordered" evidence="9">
    <location>
        <begin position="375"/>
        <end position="403"/>
    </location>
</feature>
<dbReference type="GO" id="GO:0016887">
    <property type="term" value="F:ATP hydrolysis activity"/>
    <property type="evidence" value="ECO:0007669"/>
    <property type="project" value="InterPro"/>
</dbReference>
<feature type="compositionally biased region" description="Low complexity" evidence="9">
    <location>
        <begin position="671"/>
        <end position="684"/>
    </location>
</feature>
<keyword evidence="5" id="KW-0547">Nucleotide-binding</keyword>
<dbReference type="InterPro" id="IPR003439">
    <property type="entry name" value="ABC_transporter-like_ATP-bd"/>
</dbReference>
<dbReference type="CDD" id="cd03244">
    <property type="entry name" value="ABCC_MRP_domain2"/>
    <property type="match status" value="1"/>
</dbReference>
<feature type="domain" description="ABC transporter" evidence="11">
    <location>
        <begin position="683"/>
        <end position="929"/>
    </location>
</feature>
<dbReference type="Proteomes" id="UP000650833">
    <property type="component" value="Unassembled WGS sequence"/>
</dbReference>
<feature type="domain" description="ABC transmembrane type-1" evidence="12">
    <location>
        <begin position="274"/>
        <end position="596"/>
    </location>
</feature>
<feature type="compositionally biased region" description="Basic and acidic residues" evidence="9">
    <location>
        <begin position="375"/>
        <end position="397"/>
    </location>
</feature>
<keyword evidence="8 10" id="KW-0472">Membrane</keyword>
<feature type="transmembrane region" description="Helical" evidence="10">
    <location>
        <begin position="1167"/>
        <end position="1185"/>
    </location>
</feature>
<dbReference type="InterPro" id="IPR017871">
    <property type="entry name" value="ABC_transporter-like_CS"/>
</dbReference>
<feature type="non-terminal residue" evidence="13">
    <location>
        <position position="1"/>
    </location>
</feature>
<dbReference type="PROSITE" id="PS50893">
    <property type="entry name" value="ABC_TRANSPORTER_2"/>
    <property type="match status" value="2"/>
</dbReference>
<dbReference type="Gene3D" id="3.40.50.300">
    <property type="entry name" value="P-loop containing nucleotide triphosphate hydrolases"/>
    <property type="match status" value="2"/>
</dbReference>
<evidence type="ECO:0000256" key="7">
    <source>
        <dbReference type="ARBA" id="ARBA00022989"/>
    </source>
</evidence>
<feature type="transmembrane region" description="Helical" evidence="10">
    <location>
        <begin position="12"/>
        <end position="31"/>
    </location>
</feature>
<dbReference type="CDD" id="cd18596">
    <property type="entry name" value="ABC_6TM_VMR1_D1_like"/>
    <property type="match status" value="1"/>
</dbReference>